<keyword evidence="1" id="KW-0175">Coiled coil</keyword>
<dbReference type="PANTHER" id="PTHR35347">
    <property type="entry name" value="COILED-COIL DOMAIN-CONTAINING PROTEIN 175"/>
    <property type="match status" value="1"/>
</dbReference>
<sequence length="734" mass="85672">MASSLVLANCSTMSVALQHIMAIEKLLKAEDPAFDEEAAQQVIEITQALKELEQARKKARESLEEQTIKNNKLRYRIQHLPGIIAKEIKEAVLSARHSNASELQELQNELRNTALQLEQTGQRQTELQEMNSFLGQKRATLWNANQQAIDLLNQQMAEKAYLSIVVNETHVKCKDAEDSVIEYKNRTEDLAEDMTLERQDFFEEKRCLLDEIKEIQEKSRKQEAQNADKKEAYKQLSSVLFNEEDKVSKEREIIQGLKDEIFLLQASHVRVTEKMDVQTKEAHNLANKKRHFEVSIEEMKDNYNKESNSLREKISKLNEELHNAENVHQMLIQKNKQLIEEHQSAREKEDKKFAKKQDSTKQLEEARAVLNGKMELYGKLKKEIRIMELETEKQLESGRLCIEQLTTHVEESRENITNETEKRKLVQVKKEEVSKDYDLWKLAEETFRNQTGDRIVNGRKKFAALTEMGNQFEKDLEKWDKEIQSLTEEVEKEEESFLQMEKSLTLEIQALQEEVNAVSKQLETENETLSSKIPVLKETEAKYNMETQKYEQLKNDAAELKKKQRSLALSIKSITKEVEMSLELKEAKMITLKNLRNASYEELQSYLSRILLTEKDLYEVNRRLELVVMENCRLKLCCVQLKEEIEKSVTESNTHKSAVKKIKDCLESLIGDLYEGWEKDHFVCKDFSDQDQDILDALSEFIKKMNQRAEKMDFFSCKLQEKLNGLNSLLDNKQ</sequence>
<name>A0A8T2K1W2_9PIPI</name>
<evidence type="ECO:0000313" key="3">
    <source>
        <dbReference type="Proteomes" id="UP000812440"/>
    </source>
</evidence>
<feature type="coiled-coil region" evidence="1">
    <location>
        <begin position="469"/>
        <end position="570"/>
    </location>
</feature>
<organism evidence="2 3">
    <name type="scientific">Hymenochirus boettgeri</name>
    <name type="common">Congo dwarf clawed frog</name>
    <dbReference type="NCBI Taxonomy" id="247094"/>
    <lineage>
        <taxon>Eukaryota</taxon>
        <taxon>Metazoa</taxon>
        <taxon>Chordata</taxon>
        <taxon>Craniata</taxon>
        <taxon>Vertebrata</taxon>
        <taxon>Euteleostomi</taxon>
        <taxon>Amphibia</taxon>
        <taxon>Batrachia</taxon>
        <taxon>Anura</taxon>
        <taxon>Pipoidea</taxon>
        <taxon>Pipidae</taxon>
        <taxon>Pipinae</taxon>
        <taxon>Hymenochirus</taxon>
    </lineage>
</organism>
<protein>
    <submittedName>
        <fullName evidence="2">Uncharacterized protein</fullName>
    </submittedName>
</protein>
<keyword evidence="3" id="KW-1185">Reference proteome</keyword>
<comment type="caution">
    <text evidence="2">The sequence shown here is derived from an EMBL/GenBank/DDBJ whole genome shotgun (WGS) entry which is preliminary data.</text>
</comment>
<feature type="coiled-coil region" evidence="1">
    <location>
        <begin position="296"/>
        <end position="348"/>
    </location>
</feature>
<dbReference type="AlphaFoldDB" id="A0A8T2K1W2"/>
<gene>
    <name evidence="2" type="ORF">GDO86_016148</name>
</gene>
<evidence type="ECO:0000313" key="2">
    <source>
        <dbReference type="EMBL" id="KAG8449387.1"/>
    </source>
</evidence>
<dbReference type="EMBL" id="JAACNH010000003">
    <property type="protein sequence ID" value="KAG8449387.1"/>
    <property type="molecule type" value="Genomic_DNA"/>
</dbReference>
<dbReference type="Proteomes" id="UP000812440">
    <property type="component" value="Chromosome 8_10"/>
</dbReference>
<dbReference type="PANTHER" id="PTHR35347:SF1">
    <property type="entry name" value="COILED-COIL DOMAIN-CONTAINING PROTEIN 175"/>
    <property type="match status" value="1"/>
</dbReference>
<feature type="coiled-coil region" evidence="1">
    <location>
        <begin position="35"/>
        <end position="69"/>
    </location>
</feature>
<evidence type="ECO:0000256" key="1">
    <source>
        <dbReference type="SAM" id="Coils"/>
    </source>
</evidence>
<dbReference type="InterPro" id="IPR038834">
    <property type="entry name" value="CCDC175"/>
</dbReference>
<accession>A0A8T2K1W2</accession>
<dbReference type="OrthoDB" id="10031759at2759"/>
<feature type="coiled-coil region" evidence="1">
    <location>
        <begin position="173"/>
        <end position="232"/>
    </location>
</feature>
<reference evidence="2" key="1">
    <citation type="thesis" date="2020" institute="ProQuest LLC" country="789 East Eisenhower Parkway, Ann Arbor, MI, USA">
        <title>Comparative Genomics and Chromosome Evolution.</title>
        <authorList>
            <person name="Mudd A.B."/>
        </authorList>
    </citation>
    <scope>NUCLEOTIDE SEQUENCE</scope>
    <source>
        <strain evidence="2">Female2</strain>
        <tissue evidence="2">Blood</tissue>
    </source>
</reference>
<proteinExistence type="predicted"/>